<keyword evidence="1" id="KW-1133">Transmembrane helix</keyword>
<gene>
    <name evidence="3" type="ORF">FHP24_14880</name>
</gene>
<dbReference type="Proteomes" id="UP000311605">
    <property type="component" value="Unassembled WGS sequence"/>
</dbReference>
<name>A0A5C4XG78_9HYPH</name>
<dbReference type="PANTHER" id="PTHR23028">
    <property type="entry name" value="ACETYLTRANSFERASE"/>
    <property type="match status" value="1"/>
</dbReference>
<dbReference type="InterPro" id="IPR050879">
    <property type="entry name" value="Acyltransferase_3"/>
</dbReference>
<organism evidence="3 4">
    <name type="scientific">Aliirhizobium smilacinae</name>
    <dbReference type="NCBI Taxonomy" id="1395944"/>
    <lineage>
        <taxon>Bacteria</taxon>
        <taxon>Pseudomonadati</taxon>
        <taxon>Pseudomonadota</taxon>
        <taxon>Alphaproteobacteria</taxon>
        <taxon>Hyphomicrobiales</taxon>
        <taxon>Rhizobiaceae</taxon>
        <taxon>Aliirhizobium</taxon>
    </lineage>
</organism>
<dbReference type="InterPro" id="IPR002656">
    <property type="entry name" value="Acyl_transf_3_dom"/>
</dbReference>
<evidence type="ECO:0000313" key="4">
    <source>
        <dbReference type="Proteomes" id="UP000311605"/>
    </source>
</evidence>
<feature type="transmembrane region" description="Helical" evidence="1">
    <location>
        <begin position="188"/>
        <end position="210"/>
    </location>
</feature>
<comment type="caution">
    <text evidence="3">The sequence shown here is derived from an EMBL/GenBank/DDBJ whole genome shotgun (WGS) entry which is preliminary data.</text>
</comment>
<dbReference type="OrthoDB" id="9767863at2"/>
<feature type="transmembrane region" description="Helical" evidence="1">
    <location>
        <begin position="299"/>
        <end position="318"/>
    </location>
</feature>
<keyword evidence="3" id="KW-0808">Transferase</keyword>
<keyword evidence="3" id="KW-0012">Acyltransferase</keyword>
<keyword evidence="1" id="KW-0472">Membrane</keyword>
<evidence type="ECO:0000313" key="3">
    <source>
        <dbReference type="EMBL" id="TNM62525.1"/>
    </source>
</evidence>
<dbReference type="Pfam" id="PF01757">
    <property type="entry name" value="Acyl_transf_3"/>
    <property type="match status" value="1"/>
</dbReference>
<accession>A0A5C4XG78</accession>
<feature type="domain" description="Acyltransferase 3" evidence="2">
    <location>
        <begin position="27"/>
        <end position="337"/>
    </location>
</feature>
<dbReference type="EMBL" id="VDMN01000003">
    <property type="protein sequence ID" value="TNM62525.1"/>
    <property type="molecule type" value="Genomic_DNA"/>
</dbReference>
<reference evidence="3 4" key="1">
    <citation type="submission" date="2019-06" db="EMBL/GenBank/DDBJ databases">
        <title>The draft genome of Rhizobium smilacinae PTYR-5.</title>
        <authorList>
            <person name="Liu L."/>
            <person name="Li L."/>
            <person name="Zhang X."/>
        </authorList>
    </citation>
    <scope>NUCLEOTIDE SEQUENCE [LARGE SCALE GENOMIC DNA]</scope>
    <source>
        <strain evidence="3 4">PTYR-5</strain>
    </source>
</reference>
<proteinExistence type="predicted"/>
<feature type="transmembrane region" description="Helical" evidence="1">
    <location>
        <begin position="100"/>
        <end position="133"/>
    </location>
</feature>
<dbReference type="GO" id="GO:0016747">
    <property type="term" value="F:acyltransferase activity, transferring groups other than amino-acyl groups"/>
    <property type="evidence" value="ECO:0007669"/>
    <property type="project" value="InterPro"/>
</dbReference>
<feature type="transmembrane region" description="Helical" evidence="1">
    <location>
        <begin position="324"/>
        <end position="345"/>
    </location>
</feature>
<evidence type="ECO:0000259" key="2">
    <source>
        <dbReference type="Pfam" id="PF01757"/>
    </source>
</evidence>
<evidence type="ECO:0000256" key="1">
    <source>
        <dbReference type="SAM" id="Phobius"/>
    </source>
</evidence>
<protein>
    <submittedName>
        <fullName evidence="3">Acyltransferase</fullName>
    </submittedName>
</protein>
<dbReference type="AlphaFoldDB" id="A0A5C4XG78"/>
<feature type="transmembrane region" description="Helical" evidence="1">
    <location>
        <begin position="162"/>
        <end position="181"/>
    </location>
</feature>
<feature type="transmembrane region" description="Helical" evidence="1">
    <location>
        <begin position="268"/>
        <end position="287"/>
    </location>
</feature>
<keyword evidence="1" id="KW-0812">Transmembrane</keyword>
<keyword evidence="4" id="KW-1185">Reference proteome</keyword>
<feature type="transmembrane region" description="Helical" evidence="1">
    <location>
        <begin position="56"/>
        <end position="79"/>
    </location>
</feature>
<sequence>MGGIFGGVLMISLADKDSSKSNNFGSIRLALASLVILSHSPVLIDGNSSREILINIFGTISFGELAVDGFFIVSGFLIAKSFCDSSLSEYFVKRIVRIYPGFLVCFALCAFILAPVVVGATALMPATVIAGFAEAVRLRPPLAAGGFANIAYPDMNGSLWTIAYEFRCYVIAAVCGLLGLYRSRGKWIFLAITAILLALNTSGLAAGINLPIPTIIGEFGKATRLTGLFFSGTCFFLFRDHVPFPKWGGILSFAFLIAGLSLPPLAELAVATFGAYLIFWIAYAIPVGQLEAFTRKQDLSYGIYLYAWPIQNSFIYWFGIQNHLLLSAITLVIAAAMASLSWRFVEKPAQDAMRSFRSSGPRKTLRDVA</sequence>